<organism evidence="3 4">
    <name type="scientific">Salinigranum rubrum</name>
    <dbReference type="NCBI Taxonomy" id="755307"/>
    <lineage>
        <taxon>Archaea</taxon>
        <taxon>Methanobacteriati</taxon>
        <taxon>Methanobacteriota</taxon>
        <taxon>Stenosarchaea group</taxon>
        <taxon>Halobacteria</taxon>
        <taxon>Halobacteriales</taxon>
        <taxon>Haloferacaceae</taxon>
        <taxon>Salinigranum</taxon>
    </lineage>
</organism>
<name>A0A2I8VM09_9EURY</name>
<feature type="transmembrane region" description="Helical" evidence="1">
    <location>
        <begin position="43"/>
        <end position="61"/>
    </location>
</feature>
<evidence type="ECO:0000313" key="4">
    <source>
        <dbReference type="Proteomes" id="UP000236584"/>
    </source>
</evidence>
<dbReference type="InterPro" id="IPR058457">
    <property type="entry name" value="DUF8144"/>
</dbReference>
<keyword evidence="4" id="KW-1185">Reference proteome</keyword>
<keyword evidence="1" id="KW-1133">Transmembrane helix</keyword>
<sequence>MTGESLVGFIEEWQTGFFLVLGSAVVGIVAGLAVRSVAGPPGFFAGFLVGVLAAFLGYSYLRYGR</sequence>
<dbReference type="GeneID" id="35592638"/>
<accession>A0A2I8VM09</accession>
<dbReference type="KEGG" id="srub:C2R22_11065"/>
<dbReference type="RefSeq" id="WP_103425808.1">
    <property type="nucleotide sequence ID" value="NZ_CP026309.1"/>
</dbReference>
<keyword evidence="1" id="KW-0812">Transmembrane</keyword>
<reference evidence="3 4" key="1">
    <citation type="submission" date="2018-01" db="EMBL/GenBank/DDBJ databases">
        <title>Complete genome sequence of Salinigranum rubrum GX10T, an extremely halophilic archaeon isolated from a marine solar saltern.</title>
        <authorList>
            <person name="Han S."/>
        </authorList>
    </citation>
    <scope>NUCLEOTIDE SEQUENCE [LARGE SCALE GENOMIC DNA]</scope>
    <source>
        <strain evidence="3 4">GX10</strain>
    </source>
</reference>
<evidence type="ECO:0000256" key="1">
    <source>
        <dbReference type="SAM" id="Phobius"/>
    </source>
</evidence>
<gene>
    <name evidence="3" type="ORF">C2R22_11065</name>
</gene>
<feature type="transmembrane region" description="Helical" evidence="1">
    <location>
        <begin position="16"/>
        <end position="37"/>
    </location>
</feature>
<dbReference type="Pfam" id="PF26469">
    <property type="entry name" value="DUF8144"/>
    <property type="match status" value="1"/>
</dbReference>
<dbReference type="OrthoDB" id="342979at2157"/>
<dbReference type="AlphaFoldDB" id="A0A2I8VM09"/>
<protein>
    <recommendedName>
        <fullName evidence="2">DUF8144 domain-containing protein</fullName>
    </recommendedName>
</protein>
<evidence type="ECO:0000259" key="2">
    <source>
        <dbReference type="Pfam" id="PF26469"/>
    </source>
</evidence>
<feature type="domain" description="DUF8144" evidence="2">
    <location>
        <begin position="1"/>
        <end position="65"/>
    </location>
</feature>
<dbReference type="Proteomes" id="UP000236584">
    <property type="component" value="Chromosome"/>
</dbReference>
<keyword evidence="1" id="KW-0472">Membrane</keyword>
<dbReference type="EMBL" id="CP026309">
    <property type="protein sequence ID" value="AUV82119.1"/>
    <property type="molecule type" value="Genomic_DNA"/>
</dbReference>
<evidence type="ECO:0000313" key="3">
    <source>
        <dbReference type="EMBL" id="AUV82119.1"/>
    </source>
</evidence>
<proteinExistence type="predicted"/>